<evidence type="ECO:0000259" key="1">
    <source>
        <dbReference type="Pfam" id="PF13456"/>
    </source>
</evidence>
<dbReference type="InterPro" id="IPR002156">
    <property type="entry name" value="RNaseH_domain"/>
</dbReference>
<name>A0ABR2AFV6_9ROSI</name>
<dbReference type="SUPFAM" id="SSF53098">
    <property type="entry name" value="Ribonuclease H-like"/>
    <property type="match status" value="1"/>
</dbReference>
<sequence length="154" mass="16411">MYELAVLRIGSSKRPAGIFWEAPIEGAVKFNVDAAVNGVVGPAGIGGVLKDHTGKTLLCFSKYIGFSDPMSVELQGILEACCCFVGSQWVGTKSLIIESDSEIAGYKCSGTSPSERRVVGEARLQQIVEKCIVIGQSVGNGLLVFEGEKIKIWV</sequence>
<comment type="caution">
    <text evidence="2">The sequence shown here is derived from an EMBL/GenBank/DDBJ whole genome shotgun (WGS) entry which is preliminary data.</text>
</comment>
<protein>
    <recommendedName>
        <fullName evidence="1">RNase H type-1 domain-containing protein</fullName>
    </recommendedName>
</protein>
<organism evidence="2 3">
    <name type="scientific">Hibiscus sabdariffa</name>
    <name type="common">roselle</name>
    <dbReference type="NCBI Taxonomy" id="183260"/>
    <lineage>
        <taxon>Eukaryota</taxon>
        <taxon>Viridiplantae</taxon>
        <taxon>Streptophyta</taxon>
        <taxon>Embryophyta</taxon>
        <taxon>Tracheophyta</taxon>
        <taxon>Spermatophyta</taxon>
        <taxon>Magnoliopsida</taxon>
        <taxon>eudicotyledons</taxon>
        <taxon>Gunneridae</taxon>
        <taxon>Pentapetalae</taxon>
        <taxon>rosids</taxon>
        <taxon>malvids</taxon>
        <taxon>Malvales</taxon>
        <taxon>Malvaceae</taxon>
        <taxon>Malvoideae</taxon>
        <taxon>Hibiscus</taxon>
    </lineage>
</organism>
<dbReference type="InterPro" id="IPR044730">
    <property type="entry name" value="RNase_H-like_dom_plant"/>
</dbReference>
<dbReference type="EMBL" id="JBBPBM010000764">
    <property type="protein sequence ID" value="KAK8491723.1"/>
    <property type="molecule type" value="Genomic_DNA"/>
</dbReference>
<evidence type="ECO:0000313" key="3">
    <source>
        <dbReference type="Proteomes" id="UP001472677"/>
    </source>
</evidence>
<accession>A0ABR2AFV6</accession>
<dbReference type="Pfam" id="PF13456">
    <property type="entry name" value="RVT_3"/>
    <property type="match status" value="1"/>
</dbReference>
<dbReference type="PANTHER" id="PTHR47723:SF22">
    <property type="entry name" value="RNASE H TYPE-1 DOMAIN-CONTAINING PROTEIN"/>
    <property type="match status" value="1"/>
</dbReference>
<reference evidence="2 3" key="1">
    <citation type="journal article" date="2024" name="G3 (Bethesda)">
        <title>Genome assembly of Hibiscus sabdariffa L. provides insights into metabolisms of medicinal natural products.</title>
        <authorList>
            <person name="Kim T."/>
        </authorList>
    </citation>
    <scope>NUCLEOTIDE SEQUENCE [LARGE SCALE GENOMIC DNA]</scope>
    <source>
        <strain evidence="2">TK-2024</strain>
        <tissue evidence="2">Old leaves</tissue>
    </source>
</reference>
<dbReference type="InterPro" id="IPR012337">
    <property type="entry name" value="RNaseH-like_sf"/>
</dbReference>
<dbReference type="CDD" id="cd06222">
    <property type="entry name" value="RNase_H_like"/>
    <property type="match status" value="1"/>
</dbReference>
<keyword evidence="3" id="KW-1185">Reference proteome</keyword>
<dbReference type="InterPro" id="IPR036397">
    <property type="entry name" value="RNaseH_sf"/>
</dbReference>
<dbReference type="PANTHER" id="PTHR47723">
    <property type="entry name" value="OS05G0353850 PROTEIN"/>
    <property type="match status" value="1"/>
</dbReference>
<dbReference type="InterPro" id="IPR053151">
    <property type="entry name" value="RNase_H-like"/>
</dbReference>
<proteinExistence type="predicted"/>
<dbReference type="Proteomes" id="UP001472677">
    <property type="component" value="Unassembled WGS sequence"/>
</dbReference>
<feature type="domain" description="RNase H type-1" evidence="1">
    <location>
        <begin position="31"/>
        <end position="113"/>
    </location>
</feature>
<dbReference type="Gene3D" id="3.30.420.10">
    <property type="entry name" value="Ribonuclease H-like superfamily/Ribonuclease H"/>
    <property type="match status" value="1"/>
</dbReference>
<gene>
    <name evidence="2" type="ORF">V6N12_058026</name>
</gene>
<evidence type="ECO:0000313" key="2">
    <source>
        <dbReference type="EMBL" id="KAK8491723.1"/>
    </source>
</evidence>